<dbReference type="RefSeq" id="WP_306857109.1">
    <property type="nucleotide sequence ID" value="NZ_JAUSRB010000001.1"/>
</dbReference>
<dbReference type="Proteomes" id="UP001230426">
    <property type="component" value="Unassembled WGS sequence"/>
</dbReference>
<keyword evidence="3 6" id="KW-1133">Transmembrane helix</keyword>
<evidence type="ECO:0000256" key="2">
    <source>
        <dbReference type="ARBA" id="ARBA00022692"/>
    </source>
</evidence>
<sequence>MSDSPESPRYGPAGEEPTRQAGWPPQPGQGYPPPAAPPYGSGDQGHQPGYQDGHQGAYPPPGAYGQPSGGYGQPPGGYGQPTGGYGQPYDAYGQPTGGYGQPVGYGYPPQQGAYGWRPSRDETTMAMLAHLLGLLTSFVGPLVLYLVKKDESPYVRSQAAEALNFQLTLMIAYFVSWVLAFVLIGFLLIFVLWIGSLALMIMAAVAANRGESYRYPMNIRFVS</sequence>
<dbReference type="InterPro" id="IPR019109">
    <property type="entry name" value="MamF_MmsF"/>
</dbReference>
<name>A0ABT9QWJ5_9ACTN</name>
<evidence type="ECO:0000256" key="1">
    <source>
        <dbReference type="ARBA" id="ARBA00004141"/>
    </source>
</evidence>
<keyword evidence="8" id="KW-1185">Reference proteome</keyword>
<reference evidence="7 8" key="1">
    <citation type="submission" date="2023-07" db="EMBL/GenBank/DDBJ databases">
        <title>Sequencing the genomes of 1000 actinobacteria strains.</title>
        <authorList>
            <person name="Klenk H.-P."/>
        </authorList>
    </citation>
    <scope>NUCLEOTIDE SEQUENCE [LARGE SCALE GENOMIC DNA]</scope>
    <source>
        <strain evidence="7 8">DSM 44109</strain>
    </source>
</reference>
<gene>
    <name evidence="7" type="ORF">J2S55_000613</name>
</gene>
<accession>A0ABT9QWJ5</accession>
<feature type="compositionally biased region" description="Gly residues" evidence="5">
    <location>
        <begin position="67"/>
        <end position="86"/>
    </location>
</feature>
<dbReference type="Pfam" id="PF09685">
    <property type="entry name" value="MamF_MmsF"/>
    <property type="match status" value="1"/>
</dbReference>
<evidence type="ECO:0000256" key="5">
    <source>
        <dbReference type="SAM" id="MobiDB-lite"/>
    </source>
</evidence>
<organism evidence="7 8">
    <name type="scientific">Streptosporangium brasiliense</name>
    <dbReference type="NCBI Taxonomy" id="47480"/>
    <lineage>
        <taxon>Bacteria</taxon>
        <taxon>Bacillati</taxon>
        <taxon>Actinomycetota</taxon>
        <taxon>Actinomycetes</taxon>
        <taxon>Streptosporangiales</taxon>
        <taxon>Streptosporangiaceae</taxon>
        <taxon>Streptosporangium</taxon>
    </lineage>
</organism>
<feature type="region of interest" description="Disordered" evidence="5">
    <location>
        <begin position="1"/>
        <end position="93"/>
    </location>
</feature>
<evidence type="ECO:0000313" key="8">
    <source>
        <dbReference type="Proteomes" id="UP001230426"/>
    </source>
</evidence>
<dbReference type="EMBL" id="JAUSRB010000001">
    <property type="protein sequence ID" value="MDP9861354.1"/>
    <property type="molecule type" value="Genomic_DNA"/>
</dbReference>
<comment type="caution">
    <text evidence="7">The sequence shown here is derived from an EMBL/GenBank/DDBJ whole genome shotgun (WGS) entry which is preliminary data.</text>
</comment>
<keyword evidence="4 6" id="KW-0472">Membrane</keyword>
<evidence type="ECO:0000313" key="7">
    <source>
        <dbReference type="EMBL" id="MDP9861354.1"/>
    </source>
</evidence>
<feature type="transmembrane region" description="Helical" evidence="6">
    <location>
        <begin position="174"/>
        <end position="207"/>
    </location>
</feature>
<evidence type="ECO:0000256" key="3">
    <source>
        <dbReference type="ARBA" id="ARBA00022989"/>
    </source>
</evidence>
<feature type="transmembrane region" description="Helical" evidence="6">
    <location>
        <begin position="127"/>
        <end position="147"/>
    </location>
</feature>
<evidence type="ECO:0000256" key="4">
    <source>
        <dbReference type="ARBA" id="ARBA00023136"/>
    </source>
</evidence>
<protein>
    <submittedName>
        <fullName evidence="7">Tic20 family protein</fullName>
    </submittedName>
</protein>
<comment type="subcellular location">
    <subcellularLocation>
        <location evidence="1">Membrane</location>
        <topology evidence="1">Multi-pass membrane protein</topology>
    </subcellularLocation>
</comment>
<feature type="compositionally biased region" description="Pro residues" evidence="5">
    <location>
        <begin position="24"/>
        <end position="37"/>
    </location>
</feature>
<proteinExistence type="predicted"/>
<evidence type="ECO:0000256" key="6">
    <source>
        <dbReference type="SAM" id="Phobius"/>
    </source>
</evidence>
<keyword evidence="2 6" id="KW-0812">Transmembrane</keyword>